<dbReference type="PANTHER" id="PTHR11113">
    <property type="entry name" value="N-ACETYLGLUCOSAMINE-6-PHOSPHATE DEACETYLASE"/>
    <property type="match status" value="1"/>
</dbReference>
<dbReference type="InterPro" id="IPR003764">
    <property type="entry name" value="GlcNAc_6-P_deAcase"/>
</dbReference>
<dbReference type="GO" id="GO:0008448">
    <property type="term" value="F:N-acetylglucosamine-6-phosphate deacetylase activity"/>
    <property type="evidence" value="ECO:0007669"/>
    <property type="project" value="UniProtKB-EC"/>
</dbReference>
<evidence type="ECO:0000256" key="1">
    <source>
        <dbReference type="ARBA" id="ARBA00010716"/>
    </source>
</evidence>
<keyword evidence="11" id="KW-1185">Reference proteome</keyword>
<dbReference type="InterPro" id="IPR011059">
    <property type="entry name" value="Metal-dep_hydrolase_composite"/>
</dbReference>
<feature type="binding site" evidence="7">
    <location>
        <begin position="333"/>
        <end position="335"/>
    </location>
    <ligand>
        <name>substrate</name>
    </ligand>
</feature>
<proteinExistence type="inferred from homology"/>
<dbReference type="PIRSF" id="PIRSF038994">
    <property type="entry name" value="NagA"/>
    <property type="match status" value="1"/>
</dbReference>
<comment type="cofactor">
    <cofactor evidence="8">
        <name>a divalent metal cation</name>
        <dbReference type="ChEBI" id="CHEBI:60240"/>
    </cofactor>
    <text evidence="8">Binds 1 divalent metal cation per subunit.</text>
</comment>
<evidence type="ECO:0000256" key="3">
    <source>
        <dbReference type="ARBA" id="ARBA00022801"/>
    </source>
</evidence>
<dbReference type="Proteomes" id="UP000326380">
    <property type="component" value="Unassembled WGS sequence"/>
</dbReference>
<evidence type="ECO:0000256" key="5">
    <source>
        <dbReference type="PIRNR" id="PIRNR038994"/>
    </source>
</evidence>
<name>A0AA88JZW8_9BACT</name>
<feature type="active site" description="Proton donor/acceptor" evidence="6">
    <location>
        <position position="307"/>
    </location>
</feature>
<dbReference type="Pfam" id="PF22643">
    <property type="entry name" value="NagA_N"/>
    <property type="match status" value="1"/>
</dbReference>
<feature type="binding site" evidence="8">
    <location>
        <position position="229"/>
    </location>
    <ligand>
        <name>Zn(2+)</name>
        <dbReference type="ChEBI" id="CHEBI:29105"/>
    </ligand>
</feature>
<accession>A0AA88JZW8</accession>
<evidence type="ECO:0000256" key="4">
    <source>
        <dbReference type="ARBA" id="ARBA00023277"/>
    </source>
</evidence>
<evidence type="ECO:0000259" key="9">
    <source>
        <dbReference type="Pfam" id="PF01979"/>
    </source>
</evidence>
<sequence length="408" mass="43764">MRKVRCSVMAKSDIAVNLQLTSYEQPPARATPQFMRYALTPALLHTGTATLPEHAMLIKDQRIEAVLPATELPADVPRINAHGLHVAPGLIDLQVYGGGGVLFSTHPTVATLARMQDVFRAQGTTHFVATMPTNSPALTRAALDAAQAFREQQPDSGLLGVHLEGPYINPEKKGAHRSEFIKQPNVAELREWLAAGQGVLRMMTLAPEMATPEAVALLQAAGVVLSAGHSNATYAQGRAAFEQGFAAATHLFNAMSALTGREPGLVGAVYDAAAAQASIIADGIHCDFASVRISHKLLRERLFLITDAVEESPEGAYQFRRAADRFVDAGGTLAGSALTMLEAVRNCVQHVGLPLDEGLRMATLYPARVLGLAQQLGRLAPGYEASLCLFDDAWHVQGTVFRGEVQWH</sequence>
<dbReference type="EMBL" id="VTWU01000004">
    <property type="protein sequence ID" value="KAA9332181.1"/>
    <property type="molecule type" value="Genomic_DNA"/>
</dbReference>
<evidence type="ECO:0000313" key="10">
    <source>
        <dbReference type="EMBL" id="KAA9332181.1"/>
    </source>
</evidence>
<dbReference type="GO" id="GO:0006046">
    <property type="term" value="P:N-acetylglucosamine catabolic process"/>
    <property type="evidence" value="ECO:0007669"/>
    <property type="project" value="TreeGrafter"/>
</dbReference>
<feature type="binding site" evidence="8">
    <location>
        <position position="250"/>
    </location>
    <ligand>
        <name>Zn(2+)</name>
        <dbReference type="ChEBI" id="CHEBI:29105"/>
    </ligand>
</feature>
<feature type="domain" description="Amidohydrolase-related" evidence="9">
    <location>
        <begin position="86"/>
        <end position="392"/>
    </location>
</feature>
<keyword evidence="4 5" id="KW-0119">Carbohydrate metabolism</keyword>
<dbReference type="SUPFAM" id="SSF51338">
    <property type="entry name" value="Composite domain of metallo-dependent hydrolases"/>
    <property type="match status" value="1"/>
</dbReference>
<keyword evidence="2 8" id="KW-0479">Metal-binding</keyword>
<dbReference type="InterPro" id="IPR032466">
    <property type="entry name" value="Metal_Hydrolase"/>
</dbReference>
<dbReference type="AlphaFoldDB" id="A0AA88JZW8"/>
<evidence type="ECO:0000256" key="8">
    <source>
        <dbReference type="PIRSR" id="PIRSR038994-3"/>
    </source>
</evidence>
<feature type="binding site" evidence="7">
    <location>
        <position position="285"/>
    </location>
    <ligand>
        <name>substrate</name>
    </ligand>
</feature>
<dbReference type="NCBIfam" id="TIGR00221">
    <property type="entry name" value="nagA"/>
    <property type="match status" value="1"/>
</dbReference>
<gene>
    <name evidence="10" type="primary">nagA</name>
    <name evidence="10" type="ORF">F0P96_11900</name>
</gene>
<dbReference type="GO" id="GO:0046872">
    <property type="term" value="F:metal ion binding"/>
    <property type="evidence" value="ECO:0007669"/>
    <property type="project" value="UniProtKB-KW"/>
</dbReference>
<evidence type="ECO:0000313" key="11">
    <source>
        <dbReference type="Proteomes" id="UP000326380"/>
    </source>
</evidence>
<feature type="binding site" evidence="7">
    <location>
        <position position="261"/>
    </location>
    <ligand>
        <name>substrate</name>
    </ligand>
</feature>
<dbReference type="SUPFAM" id="SSF51556">
    <property type="entry name" value="Metallo-dependent hydrolases"/>
    <property type="match status" value="1"/>
</dbReference>
<dbReference type="EC" id="3.5.1.25" evidence="10"/>
<dbReference type="CDD" id="cd00854">
    <property type="entry name" value="NagA"/>
    <property type="match status" value="1"/>
</dbReference>
<dbReference type="PANTHER" id="PTHR11113:SF14">
    <property type="entry name" value="N-ACETYLGLUCOSAMINE-6-PHOSPHATE DEACETYLASE"/>
    <property type="match status" value="1"/>
</dbReference>
<dbReference type="Pfam" id="PF01979">
    <property type="entry name" value="Amidohydro_1"/>
    <property type="match status" value="1"/>
</dbReference>
<keyword evidence="3 5" id="KW-0378">Hydrolase</keyword>
<feature type="binding site" evidence="8">
    <location>
        <position position="164"/>
    </location>
    <ligand>
        <name>Zn(2+)</name>
        <dbReference type="ChEBI" id="CHEBI:29105"/>
    </ligand>
</feature>
<evidence type="ECO:0000256" key="7">
    <source>
        <dbReference type="PIRSR" id="PIRSR038994-2"/>
    </source>
</evidence>
<evidence type="ECO:0000256" key="2">
    <source>
        <dbReference type="ARBA" id="ARBA00022723"/>
    </source>
</evidence>
<comment type="caution">
    <text evidence="10">The sequence shown here is derived from an EMBL/GenBank/DDBJ whole genome shotgun (WGS) entry which is preliminary data.</text>
</comment>
<reference evidence="10 11" key="1">
    <citation type="submission" date="2019-09" db="EMBL/GenBank/DDBJ databases">
        <title>Genome sequence of Hymenobacter sp. M3.</title>
        <authorList>
            <person name="Srinivasan S."/>
        </authorList>
    </citation>
    <scope>NUCLEOTIDE SEQUENCE [LARGE SCALE GENOMIC DNA]</scope>
    <source>
        <strain evidence="10 11">M3</strain>
    </source>
</reference>
<dbReference type="InterPro" id="IPR006680">
    <property type="entry name" value="Amidohydro-rel"/>
</dbReference>
<feature type="binding site" evidence="7">
    <location>
        <position position="175"/>
    </location>
    <ligand>
        <name>substrate</name>
    </ligand>
</feature>
<protein>
    <submittedName>
        <fullName evidence="10">N-acetylglucosamine-6-phosphate deacetylase</fullName>
        <ecNumber evidence="10">3.5.1.25</ecNumber>
    </submittedName>
</protein>
<dbReference type="Gene3D" id="2.30.40.10">
    <property type="entry name" value="Urease, subunit C, domain 1"/>
    <property type="match status" value="1"/>
</dbReference>
<feature type="binding site" evidence="7">
    <location>
        <begin position="253"/>
        <end position="254"/>
    </location>
    <ligand>
        <name>substrate</name>
    </ligand>
</feature>
<organism evidence="10 11">
    <name type="scientific">Hymenobacter busanensis</name>
    <dbReference type="NCBI Taxonomy" id="2607656"/>
    <lineage>
        <taxon>Bacteria</taxon>
        <taxon>Pseudomonadati</taxon>
        <taxon>Bacteroidota</taxon>
        <taxon>Cytophagia</taxon>
        <taxon>Cytophagales</taxon>
        <taxon>Hymenobacteraceae</taxon>
        <taxon>Hymenobacter</taxon>
    </lineage>
</organism>
<comment type="similarity">
    <text evidence="1 5">Belongs to the metallo-dependent hydrolases superfamily. NagA family.</text>
</comment>
<dbReference type="Gene3D" id="3.20.20.140">
    <property type="entry name" value="Metal-dependent hydrolases"/>
    <property type="match status" value="1"/>
</dbReference>
<evidence type="ECO:0000256" key="6">
    <source>
        <dbReference type="PIRSR" id="PIRSR038994-1"/>
    </source>
</evidence>